<dbReference type="Proteomes" id="UP000054928">
    <property type="component" value="Unassembled WGS sequence"/>
</dbReference>
<evidence type="ECO:0000313" key="2">
    <source>
        <dbReference type="Proteomes" id="UP000054928"/>
    </source>
</evidence>
<accession>A0A0P1AM35</accession>
<proteinExistence type="predicted"/>
<dbReference type="RefSeq" id="XP_024578194.1">
    <property type="nucleotide sequence ID" value="XM_024727637.1"/>
</dbReference>
<keyword evidence="2" id="KW-1185">Reference proteome</keyword>
<dbReference type="GeneID" id="36407200"/>
<dbReference type="AlphaFoldDB" id="A0A0P1AM35"/>
<sequence length="151" mass="16976">MEHSGKAPHHFFDSVARSKETELQIDCNLVLDSADLKVRRRGGHHPRLQFMLVLATLNQGCNKTGPEKCVVEFHSIAFRGSASRGVLAKWVYNAGIVLQECKLNIYSANDIYRSTGHGPGGYADLKQRILSHQLNFAGYSTHAYFFRTNRI</sequence>
<evidence type="ECO:0000313" key="1">
    <source>
        <dbReference type="EMBL" id="CEG41825.1"/>
    </source>
</evidence>
<organism evidence="1 2">
    <name type="scientific">Plasmopara halstedii</name>
    <name type="common">Downy mildew of sunflower</name>
    <dbReference type="NCBI Taxonomy" id="4781"/>
    <lineage>
        <taxon>Eukaryota</taxon>
        <taxon>Sar</taxon>
        <taxon>Stramenopiles</taxon>
        <taxon>Oomycota</taxon>
        <taxon>Peronosporomycetes</taxon>
        <taxon>Peronosporales</taxon>
        <taxon>Peronosporaceae</taxon>
        <taxon>Plasmopara</taxon>
    </lineage>
</organism>
<dbReference type="EMBL" id="CCYD01000610">
    <property type="protein sequence ID" value="CEG41825.1"/>
    <property type="molecule type" value="Genomic_DNA"/>
</dbReference>
<reference evidence="2" key="1">
    <citation type="submission" date="2014-09" db="EMBL/GenBank/DDBJ databases">
        <authorList>
            <person name="Sharma Rahul"/>
            <person name="Thines Marco"/>
        </authorList>
    </citation>
    <scope>NUCLEOTIDE SEQUENCE [LARGE SCALE GENOMIC DNA]</scope>
</reference>
<protein>
    <submittedName>
        <fullName evidence="1">Uncharacterized protein</fullName>
    </submittedName>
</protein>
<name>A0A0P1AM35_PLAHL</name>